<keyword evidence="7" id="KW-0067">ATP-binding</keyword>
<dbReference type="InterPro" id="IPR000550">
    <property type="entry name" value="Hppk"/>
</dbReference>
<dbReference type="UniPathway" id="UPA00077">
    <property type="reaction ID" value="UER00155"/>
</dbReference>
<keyword evidence="8" id="KW-0289">Folate biosynthesis</keyword>
<keyword evidence="5" id="KW-0547">Nucleotide-binding</keyword>
<dbReference type="GO" id="GO:0046654">
    <property type="term" value="P:tetrahydrofolate biosynthetic process"/>
    <property type="evidence" value="ECO:0007669"/>
    <property type="project" value="UniProtKB-UniPathway"/>
</dbReference>
<dbReference type="GO" id="GO:0016301">
    <property type="term" value="F:kinase activity"/>
    <property type="evidence" value="ECO:0007669"/>
    <property type="project" value="UniProtKB-KW"/>
</dbReference>
<accession>A0A0A5HJH7</accession>
<dbReference type="PANTHER" id="PTHR43071:SF1">
    <property type="entry name" value="2-AMINO-4-HYDROXY-6-HYDROXYMETHYLDIHYDROPTERIDINE PYROPHOSPHOKINASE"/>
    <property type="match status" value="1"/>
</dbReference>
<dbReference type="EC" id="2.7.6.3" evidence="3"/>
<evidence type="ECO:0000259" key="9">
    <source>
        <dbReference type="PROSITE" id="PS00794"/>
    </source>
</evidence>
<protein>
    <recommendedName>
        <fullName evidence="3">2-amino-4-hydroxy-6-hydroxymethyldihydropteridine diphosphokinase</fullName>
        <ecNumber evidence="3">2.7.6.3</ecNumber>
    </recommendedName>
</protein>
<dbReference type="CDD" id="cd00483">
    <property type="entry name" value="HPPK"/>
    <property type="match status" value="1"/>
</dbReference>
<evidence type="ECO:0000313" key="10">
    <source>
        <dbReference type="EMBL" id="KGX83797.1"/>
    </source>
</evidence>
<keyword evidence="6 10" id="KW-0418">Kinase</keyword>
<gene>
    <name evidence="10" type="ORF">N783_21540</name>
</gene>
<dbReference type="AlphaFoldDB" id="A0A0A5HJH7"/>
<evidence type="ECO:0000256" key="6">
    <source>
        <dbReference type="ARBA" id="ARBA00022777"/>
    </source>
</evidence>
<name>A0A0A5HJH7_9BACI</name>
<dbReference type="SUPFAM" id="SSF55083">
    <property type="entry name" value="6-hydroxymethyl-7,8-dihydropterin pyrophosphokinase, HPPK"/>
    <property type="match status" value="1"/>
</dbReference>
<proteinExistence type="predicted"/>
<dbReference type="NCBIfam" id="TIGR01498">
    <property type="entry name" value="folK"/>
    <property type="match status" value="1"/>
</dbReference>
<evidence type="ECO:0000256" key="5">
    <source>
        <dbReference type="ARBA" id="ARBA00022741"/>
    </source>
</evidence>
<evidence type="ECO:0000313" key="11">
    <source>
        <dbReference type="Proteomes" id="UP000030403"/>
    </source>
</evidence>
<dbReference type="PANTHER" id="PTHR43071">
    <property type="entry name" value="2-AMINO-4-HYDROXY-6-HYDROXYMETHYLDIHYDROPTERIDINE PYROPHOSPHOKINASE"/>
    <property type="match status" value="1"/>
</dbReference>
<dbReference type="STRING" id="1385511.GCA_000425225_04102"/>
<dbReference type="GO" id="GO:0003848">
    <property type="term" value="F:2-amino-4-hydroxy-6-hydroxymethyldihydropteridine diphosphokinase activity"/>
    <property type="evidence" value="ECO:0007669"/>
    <property type="project" value="UniProtKB-EC"/>
</dbReference>
<keyword evidence="4" id="KW-0808">Transferase</keyword>
<evidence type="ECO:0000256" key="7">
    <source>
        <dbReference type="ARBA" id="ARBA00022840"/>
    </source>
</evidence>
<dbReference type="Pfam" id="PF01288">
    <property type="entry name" value="HPPK"/>
    <property type="match status" value="1"/>
</dbReference>
<feature type="domain" description="7,8-dihydro-6-hydroxymethylpterin-pyrophosphokinase" evidence="9">
    <location>
        <begin position="89"/>
        <end position="100"/>
    </location>
</feature>
<comment type="caution">
    <text evidence="10">The sequence shown here is derived from an EMBL/GenBank/DDBJ whole genome shotgun (WGS) entry which is preliminary data.</text>
</comment>
<comment type="pathway">
    <text evidence="2">Cofactor biosynthesis; tetrahydrofolate biosynthesis; 2-amino-4-hydroxy-6-hydroxymethyl-7,8-dihydropteridine diphosphate from 7,8-dihydroneopterin triphosphate: step 4/4.</text>
</comment>
<evidence type="ECO:0000256" key="3">
    <source>
        <dbReference type="ARBA" id="ARBA00013253"/>
    </source>
</evidence>
<evidence type="ECO:0000256" key="1">
    <source>
        <dbReference type="ARBA" id="ARBA00000198"/>
    </source>
</evidence>
<dbReference type="eggNOG" id="COG0801">
    <property type="taxonomic scope" value="Bacteria"/>
</dbReference>
<evidence type="ECO:0000256" key="2">
    <source>
        <dbReference type="ARBA" id="ARBA00005051"/>
    </source>
</evidence>
<comment type="catalytic activity">
    <reaction evidence="1">
        <text>6-hydroxymethyl-7,8-dihydropterin + ATP = (7,8-dihydropterin-6-yl)methyl diphosphate + AMP + H(+)</text>
        <dbReference type="Rhea" id="RHEA:11412"/>
        <dbReference type="ChEBI" id="CHEBI:15378"/>
        <dbReference type="ChEBI" id="CHEBI:30616"/>
        <dbReference type="ChEBI" id="CHEBI:44841"/>
        <dbReference type="ChEBI" id="CHEBI:72950"/>
        <dbReference type="ChEBI" id="CHEBI:456215"/>
        <dbReference type="EC" id="2.7.6.3"/>
    </reaction>
</comment>
<evidence type="ECO:0000256" key="8">
    <source>
        <dbReference type="ARBA" id="ARBA00022909"/>
    </source>
</evidence>
<dbReference type="Gene3D" id="3.30.70.560">
    <property type="entry name" value="7,8-Dihydro-6-hydroxymethylpterin-pyrophosphokinase HPPK"/>
    <property type="match status" value="1"/>
</dbReference>
<dbReference type="OrthoDB" id="9808041at2"/>
<keyword evidence="11" id="KW-1185">Reference proteome</keyword>
<organism evidence="10 11">
    <name type="scientific">Pontibacillus marinus BH030004 = DSM 16465</name>
    <dbReference type="NCBI Taxonomy" id="1385511"/>
    <lineage>
        <taxon>Bacteria</taxon>
        <taxon>Bacillati</taxon>
        <taxon>Bacillota</taxon>
        <taxon>Bacilli</taxon>
        <taxon>Bacillales</taxon>
        <taxon>Bacillaceae</taxon>
        <taxon>Pontibacillus</taxon>
    </lineage>
</organism>
<dbReference type="GO" id="GO:0046656">
    <property type="term" value="P:folic acid biosynthetic process"/>
    <property type="evidence" value="ECO:0007669"/>
    <property type="project" value="UniProtKB-KW"/>
</dbReference>
<reference evidence="10 11" key="1">
    <citation type="submission" date="2013-08" db="EMBL/GenBank/DDBJ databases">
        <authorList>
            <person name="Huang J."/>
            <person name="Wang G."/>
        </authorList>
    </citation>
    <scope>NUCLEOTIDE SEQUENCE [LARGE SCALE GENOMIC DNA]</scope>
    <source>
        <strain evidence="10 11">BH030004</strain>
    </source>
</reference>
<sequence>MMVHAYIALGSNISPRAQYLYQAIDRIEEHEGIHVLQRSSIYETVPVGYTEQSDFLNMVIHVETKLSAQELLSYCQSIEQTLGRERLVKWGPRTIDLDILLYNQENIESEQLMVPHPRLQERAFVLVPLYEIDQELHVPHMQQSVKQLLSALADEEIEGVKPWKPKNGESESKHTEN</sequence>
<dbReference type="GO" id="GO:0005524">
    <property type="term" value="F:ATP binding"/>
    <property type="evidence" value="ECO:0007669"/>
    <property type="project" value="UniProtKB-KW"/>
</dbReference>
<evidence type="ECO:0000256" key="4">
    <source>
        <dbReference type="ARBA" id="ARBA00022679"/>
    </source>
</evidence>
<dbReference type="InterPro" id="IPR035907">
    <property type="entry name" value="Hppk_sf"/>
</dbReference>
<dbReference type="EMBL" id="AVPF01000082">
    <property type="protein sequence ID" value="KGX83797.1"/>
    <property type="molecule type" value="Genomic_DNA"/>
</dbReference>
<dbReference type="PROSITE" id="PS00794">
    <property type="entry name" value="HPPK"/>
    <property type="match status" value="1"/>
</dbReference>
<dbReference type="Proteomes" id="UP000030403">
    <property type="component" value="Unassembled WGS sequence"/>
</dbReference>